<proteinExistence type="predicted"/>
<protein>
    <submittedName>
        <fullName evidence="1">Uncharacterized protein</fullName>
    </submittedName>
</protein>
<dbReference type="EMBL" id="CAJVCH010144891">
    <property type="protein sequence ID" value="CAG7727174.1"/>
    <property type="molecule type" value="Genomic_DNA"/>
</dbReference>
<dbReference type="OrthoDB" id="8052806at2759"/>
<organism evidence="1 2">
    <name type="scientific">Allacma fusca</name>
    <dbReference type="NCBI Taxonomy" id="39272"/>
    <lineage>
        <taxon>Eukaryota</taxon>
        <taxon>Metazoa</taxon>
        <taxon>Ecdysozoa</taxon>
        <taxon>Arthropoda</taxon>
        <taxon>Hexapoda</taxon>
        <taxon>Collembola</taxon>
        <taxon>Symphypleona</taxon>
        <taxon>Sminthuridae</taxon>
        <taxon>Allacma</taxon>
    </lineage>
</organism>
<name>A0A8J2P164_9HEXA</name>
<sequence length="76" mass="8568">MTVIPFGTSPAPFLACHTLVYVAEDERGNYPRAADTVLRDFYMDDLLAPVKDEAVALERQNQLIRMLSSAHFALRK</sequence>
<reference evidence="1" key="1">
    <citation type="submission" date="2021-06" db="EMBL/GenBank/DDBJ databases">
        <authorList>
            <person name="Hodson N. C."/>
            <person name="Mongue J. A."/>
            <person name="Jaron S. K."/>
        </authorList>
    </citation>
    <scope>NUCLEOTIDE SEQUENCE</scope>
</reference>
<evidence type="ECO:0000313" key="1">
    <source>
        <dbReference type="EMBL" id="CAG7727174.1"/>
    </source>
</evidence>
<gene>
    <name evidence="1" type="ORF">AFUS01_LOCUS16030</name>
</gene>
<comment type="caution">
    <text evidence="1">The sequence shown here is derived from an EMBL/GenBank/DDBJ whole genome shotgun (WGS) entry which is preliminary data.</text>
</comment>
<evidence type="ECO:0000313" key="2">
    <source>
        <dbReference type="Proteomes" id="UP000708208"/>
    </source>
</evidence>
<keyword evidence="2" id="KW-1185">Reference proteome</keyword>
<dbReference type="Proteomes" id="UP000708208">
    <property type="component" value="Unassembled WGS sequence"/>
</dbReference>
<accession>A0A8J2P164</accession>
<dbReference type="AlphaFoldDB" id="A0A8J2P164"/>